<dbReference type="AlphaFoldDB" id="A0A1N7EJL3"/>
<feature type="domain" description="DUF1023" evidence="1">
    <location>
        <begin position="371"/>
        <end position="463"/>
    </location>
</feature>
<evidence type="ECO:0000259" key="1">
    <source>
        <dbReference type="Pfam" id="PF06259"/>
    </source>
</evidence>
<keyword evidence="2" id="KW-0378">Hydrolase</keyword>
<name>A0A1N7EJL3_9NOCA</name>
<accession>A0A1N7EJL3</accession>
<dbReference type="OrthoDB" id="5969911at2"/>
<dbReference type="InterPro" id="IPR029058">
    <property type="entry name" value="AB_hydrolase_fold"/>
</dbReference>
<evidence type="ECO:0000313" key="2">
    <source>
        <dbReference type="EMBL" id="SIR88168.1"/>
    </source>
</evidence>
<dbReference type="Proteomes" id="UP000186218">
    <property type="component" value="Unassembled WGS sequence"/>
</dbReference>
<dbReference type="Pfam" id="PF06259">
    <property type="entry name" value="Abhydrolase_8"/>
    <property type="match status" value="1"/>
</dbReference>
<reference evidence="2 3" key="1">
    <citation type="submission" date="2017-01" db="EMBL/GenBank/DDBJ databases">
        <authorList>
            <person name="Mah S.A."/>
            <person name="Swanson W.J."/>
            <person name="Moy G.W."/>
            <person name="Vacquier V.D."/>
        </authorList>
    </citation>
    <scope>NUCLEOTIDE SEQUENCE [LARGE SCALE GENOMIC DNA]</scope>
    <source>
        <strain evidence="2 3">CPCC 203464</strain>
    </source>
</reference>
<gene>
    <name evidence="2" type="ORF">SAMN05445060_1371</name>
</gene>
<dbReference type="InterPro" id="IPR010427">
    <property type="entry name" value="DUF1023"/>
</dbReference>
<dbReference type="GO" id="GO:0016787">
    <property type="term" value="F:hydrolase activity"/>
    <property type="evidence" value="ECO:0007669"/>
    <property type="project" value="UniProtKB-KW"/>
</dbReference>
<evidence type="ECO:0000313" key="3">
    <source>
        <dbReference type="Proteomes" id="UP000186218"/>
    </source>
</evidence>
<dbReference type="EMBL" id="FTNT01000003">
    <property type="protein sequence ID" value="SIR88168.1"/>
    <property type="molecule type" value="Genomic_DNA"/>
</dbReference>
<protein>
    <submittedName>
        <fullName evidence="2">Alpha/beta hydrolase</fullName>
    </submittedName>
</protein>
<dbReference type="RefSeq" id="WP_076477813.1">
    <property type="nucleotide sequence ID" value="NZ_FTNT01000003.1"/>
</dbReference>
<keyword evidence="3" id="KW-1185">Reference proteome</keyword>
<proteinExistence type="predicted"/>
<dbReference type="STRING" id="1344003.SAMN05445060_1371"/>
<organism evidence="2 3">
    <name type="scientific">Williamsia sterculiae</name>
    <dbReference type="NCBI Taxonomy" id="1344003"/>
    <lineage>
        <taxon>Bacteria</taxon>
        <taxon>Bacillati</taxon>
        <taxon>Actinomycetota</taxon>
        <taxon>Actinomycetes</taxon>
        <taxon>Mycobacteriales</taxon>
        <taxon>Nocardiaceae</taxon>
        <taxon>Williamsia</taxon>
    </lineage>
</organism>
<dbReference type="SUPFAM" id="SSF53474">
    <property type="entry name" value="alpha/beta-Hydrolases"/>
    <property type="match status" value="1"/>
</dbReference>
<sequence length="582" mass="60114">MNDAAAAAAIVGWDVDGLDTAGVHLADHTDALDGALDAVLRGTDSITGWSGGLRDAVRRRIDAEVDHGREIRNALYRLADGIGEAAADLRAAQAALIELGPAHHAATDAVHRAVLEAESVDAGHASTLDAIVADLTALHTGPADIRGPDGTRCDPDRVVRLLGQMEPEARYSYVSGLSDTDVGRLVDADPQFVGNTDGIPFPVRIKANAVGIRVALAAELRADRPDAARVNRLRDLLRPIPATPSPGTQTVSADVRPHHLRERQIIGFDADGDGRLVEMFGTLGPGTRGAGLFVPGTGASLDDSGESAQTARDLADASGCPVILWVGGDFPDTVTGHASTGAGAALLGGAVGVVGAVAGATVDGASNPVPAARMASDLVAFGRALDREVAAHSPGASTTVLGHSYGGSVVGSAEQQGLRADRVVYASSAGTGVFLGGWQDADLRVQRFSMTAPGDPIQYVQELPWPHGGDPDDASGVTRLDTGHLSDGRLVTGLHGHGDYLHDPGSDGFRNIATVIGGGHPTPYVDRGPDTVLDRPPFTPDTFTPDTFTPDGLGDRLRVLGEAVMRSAPLAPDTVLRFLHLP</sequence>